<accession>G7K910</accession>
<dbReference type="EnsemblPlants" id="AES97779">
    <property type="protein sequence ID" value="AES97779"/>
    <property type="gene ID" value="MTR_5g059850"/>
</dbReference>
<reference evidence="2" key="3">
    <citation type="submission" date="2015-04" db="UniProtKB">
        <authorList>
            <consortium name="EnsemblPlants"/>
        </authorList>
    </citation>
    <scope>IDENTIFICATION</scope>
    <source>
        <strain evidence="2">cv. Jemalong A17</strain>
    </source>
</reference>
<proteinExistence type="predicted"/>
<gene>
    <name evidence="1" type="ordered locus">MTR_5g059850</name>
</gene>
<protein>
    <submittedName>
        <fullName evidence="1 2">Uncharacterized protein</fullName>
    </submittedName>
</protein>
<reference evidence="1 3" key="1">
    <citation type="journal article" date="2011" name="Nature">
        <title>The Medicago genome provides insight into the evolution of rhizobial symbioses.</title>
        <authorList>
            <person name="Young N.D."/>
            <person name="Debelle F."/>
            <person name="Oldroyd G.E."/>
            <person name="Geurts R."/>
            <person name="Cannon S.B."/>
            <person name="Udvardi M.K."/>
            <person name="Benedito V.A."/>
            <person name="Mayer K.F."/>
            <person name="Gouzy J."/>
            <person name="Schoof H."/>
            <person name="Van de Peer Y."/>
            <person name="Proost S."/>
            <person name="Cook D.R."/>
            <person name="Meyers B.C."/>
            <person name="Spannagl M."/>
            <person name="Cheung F."/>
            <person name="De Mita S."/>
            <person name="Krishnakumar V."/>
            <person name="Gundlach H."/>
            <person name="Zhou S."/>
            <person name="Mudge J."/>
            <person name="Bharti A.K."/>
            <person name="Murray J.D."/>
            <person name="Naoumkina M.A."/>
            <person name="Rosen B."/>
            <person name="Silverstein K.A."/>
            <person name="Tang H."/>
            <person name="Rombauts S."/>
            <person name="Zhao P.X."/>
            <person name="Zhou P."/>
            <person name="Barbe V."/>
            <person name="Bardou P."/>
            <person name="Bechner M."/>
            <person name="Bellec A."/>
            <person name="Berger A."/>
            <person name="Berges H."/>
            <person name="Bidwell S."/>
            <person name="Bisseling T."/>
            <person name="Choisne N."/>
            <person name="Couloux A."/>
            <person name="Denny R."/>
            <person name="Deshpande S."/>
            <person name="Dai X."/>
            <person name="Doyle J.J."/>
            <person name="Dudez A.M."/>
            <person name="Farmer A.D."/>
            <person name="Fouteau S."/>
            <person name="Franken C."/>
            <person name="Gibelin C."/>
            <person name="Gish J."/>
            <person name="Goldstein S."/>
            <person name="Gonzalez A.J."/>
            <person name="Green P.J."/>
            <person name="Hallab A."/>
            <person name="Hartog M."/>
            <person name="Hua A."/>
            <person name="Humphray S.J."/>
            <person name="Jeong D.H."/>
            <person name="Jing Y."/>
            <person name="Jocker A."/>
            <person name="Kenton S.M."/>
            <person name="Kim D.J."/>
            <person name="Klee K."/>
            <person name="Lai H."/>
            <person name="Lang C."/>
            <person name="Lin S."/>
            <person name="Macmil S.L."/>
            <person name="Magdelenat G."/>
            <person name="Matthews L."/>
            <person name="McCorrison J."/>
            <person name="Monaghan E.L."/>
            <person name="Mun J.H."/>
            <person name="Najar F.Z."/>
            <person name="Nicholson C."/>
            <person name="Noirot C."/>
            <person name="O'Bleness M."/>
            <person name="Paule C.R."/>
            <person name="Poulain J."/>
            <person name="Prion F."/>
            <person name="Qin B."/>
            <person name="Qu C."/>
            <person name="Retzel E.F."/>
            <person name="Riddle C."/>
            <person name="Sallet E."/>
            <person name="Samain S."/>
            <person name="Samson N."/>
            <person name="Sanders I."/>
            <person name="Saurat O."/>
            <person name="Scarpelli C."/>
            <person name="Schiex T."/>
            <person name="Segurens B."/>
            <person name="Severin A.J."/>
            <person name="Sherrier D.J."/>
            <person name="Shi R."/>
            <person name="Sims S."/>
            <person name="Singer S.R."/>
            <person name="Sinharoy S."/>
            <person name="Sterck L."/>
            <person name="Viollet A."/>
            <person name="Wang B.B."/>
            <person name="Wang K."/>
            <person name="Wang M."/>
            <person name="Wang X."/>
            <person name="Warfsmann J."/>
            <person name="Weissenbach J."/>
            <person name="White D.D."/>
            <person name="White J.D."/>
            <person name="Wiley G.B."/>
            <person name="Wincker P."/>
            <person name="Xing Y."/>
            <person name="Yang L."/>
            <person name="Yao Z."/>
            <person name="Ying F."/>
            <person name="Zhai J."/>
            <person name="Zhou L."/>
            <person name="Zuber A."/>
            <person name="Denarie J."/>
            <person name="Dixon R.A."/>
            <person name="May G.D."/>
            <person name="Schwartz D.C."/>
            <person name="Rogers J."/>
            <person name="Quetier F."/>
            <person name="Town C.D."/>
            <person name="Roe B.A."/>
        </authorList>
    </citation>
    <scope>NUCLEOTIDE SEQUENCE [LARGE SCALE GENOMIC DNA]</scope>
    <source>
        <strain evidence="1">A17</strain>
        <strain evidence="2 3">cv. Jemalong A17</strain>
    </source>
</reference>
<dbReference type="EMBL" id="CM001221">
    <property type="protein sequence ID" value="AES97779.1"/>
    <property type="molecule type" value="Genomic_DNA"/>
</dbReference>
<dbReference type="HOGENOM" id="CLU_2472477_0_0_1"/>
<evidence type="ECO:0000313" key="3">
    <source>
        <dbReference type="Proteomes" id="UP000002051"/>
    </source>
</evidence>
<reference evidence="1 3" key="2">
    <citation type="journal article" date="2014" name="BMC Genomics">
        <title>An improved genome release (version Mt4.0) for the model legume Medicago truncatula.</title>
        <authorList>
            <person name="Tang H."/>
            <person name="Krishnakumar V."/>
            <person name="Bidwell S."/>
            <person name="Rosen B."/>
            <person name="Chan A."/>
            <person name="Zhou S."/>
            <person name="Gentzbittel L."/>
            <person name="Childs K.L."/>
            <person name="Yandell M."/>
            <person name="Gundlach H."/>
            <person name="Mayer K.F."/>
            <person name="Schwartz D.C."/>
            <person name="Town C.D."/>
        </authorList>
    </citation>
    <scope>GENOME REANNOTATION</scope>
    <source>
        <strain evidence="2 3">cv. Jemalong A17</strain>
    </source>
</reference>
<organism evidence="1 3">
    <name type="scientific">Medicago truncatula</name>
    <name type="common">Barrel medic</name>
    <name type="synonym">Medicago tribuloides</name>
    <dbReference type="NCBI Taxonomy" id="3880"/>
    <lineage>
        <taxon>Eukaryota</taxon>
        <taxon>Viridiplantae</taxon>
        <taxon>Streptophyta</taxon>
        <taxon>Embryophyta</taxon>
        <taxon>Tracheophyta</taxon>
        <taxon>Spermatophyta</taxon>
        <taxon>Magnoliopsida</taxon>
        <taxon>eudicotyledons</taxon>
        <taxon>Gunneridae</taxon>
        <taxon>Pentapetalae</taxon>
        <taxon>rosids</taxon>
        <taxon>fabids</taxon>
        <taxon>Fabales</taxon>
        <taxon>Fabaceae</taxon>
        <taxon>Papilionoideae</taxon>
        <taxon>50 kb inversion clade</taxon>
        <taxon>NPAAA clade</taxon>
        <taxon>Hologalegina</taxon>
        <taxon>IRL clade</taxon>
        <taxon>Trifolieae</taxon>
        <taxon>Medicago</taxon>
    </lineage>
</organism>
<dbReference type="PaxDb" id="3880-AES97779"/>
<dbReference type="AlphaFoldDB" id="G7K910"/>
<evidence type="ECO:0000313" key="1">
    <source>
        <dbReference type="EMBL" id="AES97779.1"/>
    </source>
</evidence>
<sequence length="88" mass="9868">MASVSDSANKSFEGKEIPLATNVEAFPRKNNQIHAPESYLDAEKVKIWKSQVLIPYSVSGTVYTFLGPYPDTTLDPKKSRKIPQLRKT</sequence>
<evidence type="ECO:0000313" key="2">
    <source>
        <dbReference type="EnsemblPlants" id="AES97779"/>
    </source>
</evidence>
<keyword evidence="3" id="KW-1185">Reference proteome</keyword>
<dbReference type="Proteomes" id="UP000002051">
    <property type="component" value="Chromosome 5"/>
</dbReference>
<name>G7K910_MEDTR</name>